<keyword evidence="5" id="KW-1185">Reference proteome</keyword>
<proteinExistence type="inferred from homology"/>
<dbReference type="SUPFAM" id="SSF102405">
    <property type="entry name" value="MCP/YpsA-like"/>
    <property type="match status" value="1"/>
</dbReference>
<dbReference type="InterPro" id="IPR003488">
    <property type="entry name" value="DprA"/>
</dbReference>
<evidence type="ECO:0000259" key="2">
    <source>
        <dbReference type="Pfam" id="PF02481"/>
    </source>
</evidence>
<dbReference type="EMBL" id="QXXA01000016">
    <property type="protein sequence ID" value="NBI07846.1"/>
    <property type="molecule type" value="Genomic_DNA"/>
</dbReference>
<sequence>MWRINMTNRDILIWLNSISGIGNKTINKLYNYFENLTDLWNLSNNDIMKLSFLRSNVKSNIIKFKNSIYYDDIINKANDNNIEIITILDSNYPLKLKNIYDPPNVLYCKGNIELLNKLSIAIVGSRKATYYGKWVAEKLSKELSEYSICIVSGMALGIDAIAHKGAIDKNGSTIAVLGSGVDKAYPKTNTMLYDNICEKGLVISEFPIGMKPVAGNFPLRNRIISGLSSGILVIEAKERSGSLITAYHALDQGKDVFAVPGNINSIYSKGTNLLIKDGAKIITCLEDILEEIIEINSISKEKKMNYDNLSDKEIMVLKSIENGPIHSDMIAYNTEINIIELTSILTILEMKNKIKALPGKIFTVVN</sequence>
<evidence type="ECO:0000259" key="3">
    <source>
        <dbReference type="Pfam" id="PF17782"/>
    </source>
</evidence>
<dbReference type="InterPro" id="IPR041614">
    <property type="entry name" value="DprA_WH"/>
</dbReference>
<accession>A0A845R2B3</accession>
<name>A0A845R2B3_9CLOT</name>
<comment type="similarity">
    <text evidence="1">Belongs to the DprA/Smf family.</text>
</comment>
<organism evidence="4 5">
    <name type="scientific">Senegalia massiliensis</name>
    <dbReference type="NCBI Taxonomy" id="1720316"/>
    <lineage>
        <taxon>Bacteria</taxon>
        <taxon>Bacillati</taxon>
        <taxon>Bacillota</taxon>
        <taxon>Clostridia</taxon>
        <taxon>Eubacteriales</taxon>
        <taxon>Clostridiaceae</taxon>
        <taxon>Senegalia</taxon>
    </lineage>
</organism>
<dbReference type="Pfam" id="PF02481">
    <property type="entry name" value="DNA_processg_A"/>
    <property type="match status" value="1"/>
</dbReference>
<dbReference type="Proteomes" id="UP000467132">
    <property type="component" value="Unassembled WGS sequence"/>
</dbReference>
<dbReference type="Gene3D" id="1.10.10.10">
    <property type="entry name" value="Winged helix-like DNA-binding domain superfamily/Winged helix DNA-binding domain"/>
    <property type="match status" value="1"/>
</dbReference>
<evidence type="ECO:0000256" key="1">
    <source>
        <dbReference type="ARBA" id="ARBA00006525"/>
    </source>
</evidence>
<comment type="caution">
    <text evidence="4">The sequence shown here is derived from an EMBL/GenBank/DDBJ whole genome shotgun (WGS) entry which is preliminary data.</text>
</comment>
<feature type="domain" description="Smf/DprA SLOG" evidence="2">
    <location>
        <begin position="84"/>
        <end position="292"/>
    </location>
</feature>
<feature type="domain" description="DprA winged helix" evidence="3">
    <location>
        <begin position="302"/>
        <end position="360"/>
    </location>
</feature>
<gene>
    <name evidence="4" type="primary">dprA</name>
    <name evidence="4" type="ORF">D3Z33_13380</name>
</gene>
<dbReference type="OrthoDB" id="9785707at2"/>
<reference evidence="4 5" key="1">
    <citation type="submission" date="2018-08" db="EMBL/GenBank/DDBJ databases">
        <title>Murine metabolic-syndrome-specific gut microbial biobank.</title>
        <authorList>
            <person name="Liu C."/>
        </authorList>
    </citation>
    <scope>NUCLEOTIDE SEQUENCE [LARGE SCALE GENOMIC DNA]</scope>
    <source>
        <strain evidence="4 5">583</strain>
    </source>
</reference>
<dbReference type="InterPro" id="IPR057666">
    <property type="entry name" value="DrpA_SLOG"/>
</dbReference>
<protein>
    <submittedName>
        <fullName evidence="4">DNA-protecting protein DprA</fullName>
    </submittedName>
</protein>
<dbReference type="PANTHER" id="PTHR43022:SF1">
    <property type="entry name" value="PROTEIN SMF"/>
    <property type="match status" value="1"/>
</dbReference>
<dbReference type="SUPFAM" id="SSF47781">
    <property type="entry name" value="RuvA domain 2-like"/>
    <property type="match status" value="1"/>
</dbReference>
<dbReference type="InterPro" id="IPR010994">
    <property type="entry name" value="RuvA_2-like"/>
</dbReference>
<dbReference type="GO" id="GO:0009294">
    <property type="term" value="P:DNA-mediated transformation"/>
    <property type="evidence" value="ECO:0007669"/>
    <property type="project" value="InterPro"/>
</dbReference>
<evidence type="ECO:0000313" key="5">
    <source>
        <dbReference type="Proteomes" id="UP000467132"/>
    </source>
</evidence>
<evidence type="ECO:0000313" key="4">
    <source>
        <dbReference type="EMBL" id="NBI07846.1"/>
    </source>
</evidence>
<dbReference type="NCBIfam" id="TIGR00732">
    <property type="entry name" value="dprA"/>
    <property type="match status" value="1"/>
</dbReference>
<dbReference type="Pfam" id="PF17782">
    <property type="entry name" value="WHD_DprA"/>
    <property type="match status" value="1"/>
</dbReference>
<dbReference type="AlphaFoldDB" id="A0A845R2B3"/>
<dbReference type="Gene3D" id="3.40.50.450">
    <property type="match status" value="1"/>
</dbReference>
<dbReference type="PANTHER" id="PTHR43022">
    <property type="entry name" value="PROTEIN SMF"/>
    <property type="match status" value="1"/>
</dbReference>
<dbReference type="InterPro" id="IPR036388">
    <property type="entry name" value="WH-like_DNA-bd_sf"/>
</dbReference>